<reference evidence="2 3" key="1">
    <citation type="submission" date="2019-10" db="EMBL/GenBank/DDBJ databases">
        <authorList>
            <person name="Palmer J.M."/>
        </authorList>
    </citation>
    <scope>NUCLEOTIDE SEQUENCE [LARGE SCALE GENOMIC DNA]</scope>
    <source>
        <strain evidence="2 3">TWF696</strain>
    </source>
</reference>
<proteinExistence type="predicted"/>
<keyword evidence="3" id="KW-1185">Reference proteome</keyword>
<feature type="region of interest" description="Disordered" evidence="1">
    <location>
        <begin position="41"/>
        <end position="64"/>
    </location>
</feature>
<sequence length="396" mass="45192">MSPRTRDQEPSSTSVPSTSNSKLRRFLSRFTTSWRSLSASSTQRASLNRETGSRSHAPNTVTSRTAIAFPQDSSEASIRNLTESRLLLLPRELRDIIYTLVAESNTTRSDIKCNGTTRHRFSALGVLGGARSKGTVWYPAAYPSYKLLSLVHTCRFLRADVLDFFERLEAFNAELSTITLEIAAVSRPRNIACGYGVPMLPTWYHLLLPPPFYAKIRRIDIELRIIGQDNDCSGFTGAVRVPLAFYSLFSILNDFIHHGPQFYYDDALLDTDLPRIEQLNVGVSLWNLSGSEYTETRHKNLDNVSRSFYSWVWLMAEVGYLFGRIGEIVVYFPGKKKRVFPVRKRWDGDTVYLEEIWEAYGFNWGPKPTRRRGSFRRRGVTAWLDELSGLVRVFDA</sequence>
<evidence type="ECO:0000313" key="3">
    <source>
        <dbReference type="Proteomes" id="UP001375240"/>
    </source>
</evidence>
<evidence type="ECO:0000256" key="1">
    <source>
        <dbReference type="SAM" id="MobiDB-lite"/>
    </source>
</evidence>
<dbReference type="Proteomes" id="UP001375240">
    <property type="component" value="Unassembled WGS sequence"/>
</dbReference>
<dbReference type="EMBL" id="JAVHNQ010000006">
    <property type="protein sequence ID" value="KAK6344382.1"/>
    <property type="molecule type" value="Genomic_DNA"/>
</dbReference>
<feature type="region of interest" description="Disordered" evidence="1">
    <location>
        <begin position="1"/>
        <end position="21"/>
    </location>
</feature>
<dbReference type="AlphaFoldDB" id="A0AAV9ULZ4"/>
<accession>A0AAV9ULZ4</accession>
<feature type="compositionally biased region" description="Low complexity" evidence="1">
    <location>
        <begin position="10"/>
        <end position="21"/>
    </location>
</feature>
<name>A0AAV9ULZ4_9PEZI</name>
<gene>
    <name evidence="2" type="ORF">TWF696_008019</name>
</gene>
<comment type="caution">
    <text evidence="2">The sequence shown here is derived from an EMBL/GenBank/DDBJ whole genome shotgun (WGS) entry which is preliminary data.</text>
</comment>
<evidence type="ECO:0000313" key="2">
    <source>
        <dbReference type="EMBL" id="KAK6344382.1"/>
    </source>
</evidence>
<organism evidence="2 3">
    <name type="scientific">Orbilia brochopaga</name>
    <dbReference type="NCBI Taxonomy" id="3140254"/>
    <lineage>
        <taxon>Eukaryota</taxon>
        <taxon>Fungi</taxon>
        <taxon>Dikarya</taxon>
        <taxon>Ascomycota</taxon>
        <taxon>Pezizomycotina</taxon>
        <taxon>Orbiliomycetes</taxon>
        <taxon>Orbiliales</taxon>
        <taxon>Orbiliaceae</taxon>
        <taxon>Orbilia</taxon>
    </lineage>
</organism>
<protein>
    <submittedName>
        <fullName evidence="2">Uncharacterized protein</fullName>
    </submittedName>
</protein>